<dbReference type="InterPro" id="IPR036890">
    <property type="entry name" value="HATPase_C_sf"/>
</dbReference>
<evidence type="ECO:0000259" key="8">
    <source>
        <dbReference type="PROSITE" id="PS50109"/>
    </source>
</evidence>
<keyword evidence="3" id="KW-0597">Phosphoprotein</keyword>
<dbReference type="Gene3D" id="3.30.565.10">
    <property type="entry name" value="Histidine kinase-like ATPase, C-terminal domain"/>
    <property type="match status" value="1"/>
</dbReference>
<dbReference type="InterPro" id="IPR050736">
    <property type="entry name" value="Sensor_HK_Regulatory"/>
</dbReference>
<keyword evidence="6" id="KW-0902">Two-component regulatory system</keyword>
<evidence type="ECO:0000313" key="9">
    <source>
        <dbReference type="EMBL" id="RRA99800.1"/>
    </source>
</evidence>
<accession>A0A3P1BFH6</accession>
<evidence type="ECO:0000256" key="7">
    <source>
        <dbReference type="SAM" id="Phobius"/>
    </source>
</evidence>
<dbReference type="SUPFAM" id="SSF55874">
    <property type="entry name" value="ATPase domain of HSP90 chaperone/DNA topoisomerase II/histidine kinase"/>
    <property type="match status" value="1"/>
</dbReference>
<dbReference type="PROSITE" id="PS50109">
    <property type="entry name" value="HIS_KIN"/>
    <property type="match status" value="1"/>
</dbReference>
<protein>
    <recommendedName>
        <fullName evidence="2">histidine kinase</fullName>
        <ecNumber evidence="2">2.7.13.3</ecNumber>
    </recommendedName>
</protein>
<proteinExistence type="predicted"/>
<dbReference type="AlphaFoldDB" id="A0A3P1BFH6"/>
<keyword evidence="7" id="KW-0472">Membrane</keyword>
<dbReference type="EMBL" id="RQJO01000011">
    <property type="protein sequence ID" value="RRA99800.1"/>
    <property type="molecule type" value="Genomic_DNA"/>
</dbReference>
<comment type="caution">
    <text evidence="9">The sequence shown here is derived from an EMBL/GenBank/DDBJ whole genome shotgun (WGS) entry which is preliminary data.</text>
</comment>
<dbReference type="Proteomes" id="UP000271925">
    <property type="component" value="Unassembled WGS sequence"/>
</dbReference>
<dbReference type="GO" id="GO:0000155">
    <property type="term" value="F:phosphorelay sensor kinase activity"/>
    <property type="evidence" value="ECO:0007669"/>
    <property type="project" value="InterPro"/>
</dbReference>
<feature type="transmembrane region" description="Helical" evidence="7">
    <location>
        <begin position="9"/>
        <end position="27"/>
    </location>
</feature>
<dbReference type="InterPro" id="IPR036097">
    <property type="entry name" value="HisK_dim/P_sf"/>
</dbReference>
<keyword evidence="7" id="KW-0812">Transmembrane</keyword>
<keyword evidence="5 9" id="KW-0418">Kinase</keyword>
<comment type="catalytic activity">
    <reaction evidence="1">
        <text>ATP + protein L-histidine = ADP + protein N-phospho-L-histidine.</text>
        <dbReference type="EC" id="2.7.13.3"/>
    </reaction>
</comment>
<reference evidence="9 10" key="1">
    <citation type="submission" date="2018-11" db="EMBL/GenBank/DDBJ databases">
        <authorList>
            <person name="Zhou Z."/>
            <person name="Wang G."/>
        </authorList>
    </citation>
    <scope>NUCLEOTIDE SEQUENCE [LARGE SCALE GENOMIC DNA]</scope>
    <source>
        <strain evidence="9 10">KCTC52004</strain>
    </source>
</reference>
<evidence type="ECO:0000256" key="6">
    <source>
        <dbReference type="ARBA" id="ARBA00023012"/>
    </source>
</evidence>
<organism evidence="9 10">
    <name type="scientific">Larkinella rosea</name>
    <dbReference type="NCBI Taxonomy" id="2025312"/>
    <lineage>
        <taxon>Bacteria</taxon>
        <taxon>Pseudomonadati</taxon>
        <taxon>Bacteroidota</taxon>
        <taxon>Cytophagia</taxon>
        <taxon>Cytophagales</taxon>
        <taxon>Spirosomataceae</taxon>
        <taxon>Larkinella</taxon>
    </lineage>
</organism>
<gene>
    <name evidence="9" type="ORF">EHT25_24515</name>
</gene>
<evidence type="ECO:0000256" key="4">
    <source>
        <dbReference type="ARBA" id="ARBA00022679"/>
    </source>
</evidence>
<keyword evidence="7" id="KW-1133">Transmembrane helix</keyword>
<dbReference type="CDD" id="cd00075">
    <property type="entry name" value="HATPase"/>
    <property type="match status" value="1"/>
</dbReference>
<dbReference type="SMART" id="SM00388">
    <property type="entry name" value="HisKA"/>
    <property type="match status" value="1"/>
</dbReference>
<dbReference type="CDD" id="cd00082">
    <property type="entry name" value="HisKA"/>
    <property type="match status" value="1"/>
</dbReference>
<dbReference type="PRINTS" id="PR00344">
    <property type="entry name" value="BCTRLSENSOR"/>
</dbReference>
<dbReference type="OrthoDB" id="1933776at2"/>
<dbReference type="InterPro" id="IPR005467">
    <property type="entry name" value="His_kinase_dom"/>
</dbReference>
<dbReference type="Pfam" id="PF02518">
    <property type="entry name" value="HATPase_c"/>
    <property type="match status" value="1"/>
</dbReference>
<evidence type="ECO:0000256" key="1">
    <source>
        <dbReference type="ARBA" id="ARBA00000085"/>
    </source>
</evidence>
<evidence type="ECO:0000256" key="3">
    <source>
        <dbReference type="ARBA" id="ARBA00022553"/>
    </source>
</evidence>
<sequence>MSRRVIRNLVILSVISIIGIVTVQIVWVRKAYALRERQFRQTAFIALQDVADRVGQLNRIPQSCDAVSQLSPDYFIVNTDSPIEPVVLEQYIQTSLREHNLITDFEYGIYNCESDRMLHGAFVGTNSVRKPVRTSPNLPKLAGNPYYFGIRFPSQAGFIAGHLDGWILSSAAVLLVVLFFGYTLIVVLRQRRLTEVQRDFINNITHELQTPVATLRIAAGVLNSDAIRDQPERHRQYVKVVDEESQRLQKQISSVLQLSRSEQMRFCLNYTDVDLHQLLTEAAANFQPHVSLELRAEKPLIRADRYHLENSINNLIDNAIKYTRTTPHILIQTRNEGNTLIWSVQDNGIGIAKEHLDVVFSQFYRVPTGNVHNVKGFGLGLYYVRKVIKAHRWRIQLHSEPGVGSIFTVKLRT</sequence>
<name>A0A3P1BFH6_9BACT</name>
<dbReference type="SUPFAM" id="SSF47384">
    <property type="entry name" value="Homodimeric domain of signal transducing histidine kinase"/>
    <property type="match status" value="1"/>
</dbReference>
<dbReference type="PANTHER" id="PTHR43711:SF1">
    <property type="entry name" value="HISTIDINE KINASE 1"/>
    <property type="match status" value="1"/>
</dbReference>
<keyword evidence="4" id="KW-0808">Transferase</keyword>
<dbReference type="SMART" id="SM00387">
    <property type="entry name" value="HATPase_c"/>
    <property type="match status" value="1"/>
</dbReference>
<dbReference type="Gene3D" id="1.10.287.130">
    <property type="match status" value="1"/>
</dbReference>
<feature type="domain" description="Histidine kinase" evidence="8">
    <location>
        <begin position="203"/>
        <end position="413"/>
    </location>
</feature>
<dbReference type="InterPro" id="IPR004358">
    <property type="entry name" value="Sig_transdc_His_kin-like_C"/>
</dbReference>
<evidence type="ECO:0000256" key="5">
    <source>
        <dbReference type="ARBA" id="ARBA00022777"/>
    </source>
</evidence>
<dbReference type="EC" id="2.7.13.3" evidence="2"/>
<dbReference type="Pfam" id="PF00512">
    <property type="entry name" value="HisKA"/>
    <property type="match status" value="1"/>
</dbReference>
<evidence type="ECO:0000256" key="2">
    <source>
        <dbReference type="ARBA" id="ARBA00012438"/>
    </source>
</evidence>
<dbReference type="InterPro" id="IPR003594">
    <property type="entry name" value="HATPase_dom"/>
</dbReference>
<evidence type="ECO:0000313" key="10">
    <source>
        <dbReference type="Proteomes" id="UP000271925"/>
    </source>
</evidence>
<feature type="transmembrane region" description="Helical" evidence="7">
    <location>
        <begin position="166"/>
        <end position="188"/>
    </location>
</feature>
<dbReference type="InterPro" id="IPR003661">
    <property type="entry name" value="HisK_dim/P_dom"/>
</dbReference>
<dbReference type="PANTHER" id="PTHR43711">
    <property type="entry name" value="TWO-COMPONENT HISTIDINE KINASE"/>
    <property type="match status" value="1"/>
</dbReference>
<dbReference type="RefSeq" id="WP_124877832.1">
    <property type="nucleotide sequence ID" value="NZ_RQJO01000011.1"/>
</dbReference>
<keyword evidence="10" id="KW-1185">Reference proteome</keyword>